<evidence type="ECO:0000259" key="3">
    <source>
        <dbReference type="PROSITE" id="PS51724"/>
    </source>
</evidence>
<feature type="compositionally biased region" description="Acidic residues" evidence="1">
    <location>
        <begin position="8"/>
        <end position="24"/>
    </location>
</feature>
<keyword evidence="5" id="KW-1185">Reference proteome</keyword>
<feature type="region of interest" description="Disordered" evidence="1">
    <location>
        <begin position="1"/>
        <end position="50"/>
    </location>
</feature>
<keyword evidence="2" id="KW-0472">Membrane</keyword>
<feature type="transmembrane region" description="Helical" evidence="2">
    <location>
        <begin position="57"/>
        <end position="79"/>
    </location>
</feature>
<dbReference type="PROSITE" id="PS51724">
    <property type="entry name" value="SPOR"/>
    <property type="match status" value="1"/>
</dbReference>
<organism evidence="4 5">
    <name type="scientific">Pelagerythrobacter marinus</name>
    <dbReference type="NCBI Taxonomy" id="538382"/>
    <lineage>
        <taxon>Bacteria</taxon>
        <taxon>Pseudomonadati</taxon>
        <taxon>Pseudomonadota</taxon>
        <taxon>Alphaproteobacteria</taxon>
        <taxon>Sphingomonadales</taxon>
        <taxon>Erythrobacteraceae</taxon>
        <taxon>Pelagerythrobacter</taxon>
    </lineage>
</organism>
<feature type="compositionally biased region" description="Basic and acidic residues" evidence="1">
    <location>
        <begin position="126"/>
        <end position="135"/>
    </location>
</feature>
<evidence type="ECO:0000313" key="5">
    <source>
        <dbReference type="Proteomes" id="UP000444401"/>
    </source>
</evidence>
<accession>A0ABW9UYD4</accession>
<proteinExistence type="predicted"/>
<keyword evidence="2" id="KW-0812">Transmembrane</keyword>
<evidence type="ECO:0000313" key="4">
    <source>
        <dbReference type="EMBL" id="MXO69188.1"/>
    </source>
</evidence>
<feature type="region of interest" description="Disordered" evidence="1">
    <location>
        <begin position="91"/>
        <end position="160"/>
    </location>
</feature>
<comment type="caution">
    <text evidence="4">The sequence shown here is derived from an EMBL/GenBank/DDBJ whole genome shotgun (WGS) entry which is preliminary data.</text>
</comment>
<sequence length="237" mass="24907">MAGRDGEYEGEEPAEETWEEGEATDDGRLELDEDERLPWLESADYEDEEPGVDTGRIVGFVLVALVVLAALLGGGWYLLNRDSAGEAVADGSTIEAPEGPYKERPENPGGRIAEGTGDIAPAIGEGETREGRLAESEPAPAAADGEDGDGDGGETNQAPAGVGVQVGAFSTRELAQRGWTTLTRQTNALSGVRHRVVEGQADIGKVYRLQAVADDVAAAKRLCDALQSDGVACQVKR</sequence>
<name>A0ABW9UYD4_9SPHN</name>
<protein>
    <submittedName>
        <fullName evidence="4">SPOR domain-containing protein</fullName>
    </submittedName>
</protein>
<feature type="domain" description="SPOR" evidence="3">
    <location>
        <begin position="156"/>
        <end position="237"/>
    </location>
</feature>
<dbReference type="Proteomes" id="UP000444401">
    <property type="component" value="Unassembled WGS sequence"/>
</dbReference>
<evidence type="ECO:0000256" key="1">
    <source>
        <dbReference type="SAM" id="MobiDB-lite"/>
    </source>
</evidence>
<dbReference type="EMBL" id="WTYO01000004">
    <property type="protein sequence ID" value="MXO69188.1"/>
    <property type="molecule type" value="Genomic_DNA"/>
</dbReference>
<dbReference type="InterPro" id="IPR036680">
    <property type="entry name" value="SPOR-like_sf"/>
</dbReference>
<keyword evidence="2" id="KW-1133">Transmembrane helix</keyword>
<gene>
    <name evidence="4" type="ORF">GRI72_10155</name>
</gene>
<dbReference type="Pfam" id="PF05036">
    <property type="entry name" value="SPOR"/>
    <property type="match status" value="1"/>
</dbReference>
<dbReference type="Gene3D" id="3.30.70.1070">
    <property type="entry name" value="Sporulation related repeat"/>
    <property type="match status" value="1"/>
</dbReference>
<evidence type="ECO:0000256" key="2">
    <source>
        <dbReference type="SAM" id="Phobius"/>
    </source>
</evidence>
<dbReference type="InterPro" id="IPR007730">
    <property type="entry name" value="SPOR-like_dom"/>
</dbReference>
<reference evidence="4 5" key="1">
    <citation type="submission" date="2019-12" db="EMBL/GenBank/DDBJ databases">
        <title>Genomic-based taxomic classification of the family Erythrobacteraceae.</title>
        <authorList>
            <person name="Xu L."/>
        </authorList>
    </citation>
    <scope>NUCLEOTIDE SEQUENCE [LARGE SCALE GENOMIC DNA]</scope>
    <source>
        <strain evidence="4 5">H32</strain>
    </source>
</reference>
<dbReference type="RefSeq" id="WP_160733812.1">
    <property type="nucleotide sequence ID" value="NZ_WTYO01000004.1"/>
</dbReference>